<dbReference type="AlphaFoldDB" id="A0A3N0XF05"/>
<evidence type="ECO:0000256" key="1">
    <source>
        <dbReference type="SAM" id="MobiDB-lite"/>
    </source>
</evidence>
<feature type="compositionally biased region" description="Polar residues" evidence="1">
    <location>
        <begin position="343"/>
        <end position="352"/>
    </location>
</feature>
<dbReference type="EMBL" id="RJVU01075617">
    <property type="protein sequence ID" value="ROI15967.1"/>
    <property type="molecule type" value="Genomic_DNA"/>
</dbReference>
<dbReference type="Proteomes" id="UP000281406">
    <property type="component" value="Unassembled WGS sequence"/>
</dbReference>
<accession>A0A3N0XF05</accession>
<evidence type="ECO:0000313" key="3">
    <source>
        <dbReference type="Proteomes" id="UP000281406"/>
    </source>
</evidence>
<organism evidence="2 3">
    <name type="scientific">Anabarilius grahami</name>
    <name type="common">Kanglang fish</name>
    <name type="synonym">Barilius grahami</name>
    <dbReference type="NCBI Taxonomy" id="495550"/>
    <lineage>
        <taxon>Eukaryota</taxon>
        <taxon>Metazoa</taxon>
        <taxon>Chordata</taxon>
        <taxon>Craniata</taxon>
        <taxon>Vertebrata</taxon>
        <taxon>Euteleostomi</taxon>
        <taxon>Actinopterygii</taxon>
        <taxon>Neopterygii</taxon>
        <taxon>Teleostei</taxon>
        <taxon>Ostariophysi</taxon>
        <taxon>Cypriniformes</taxon>
        <taxon>Xenocyprididae</taxon>
        <taxon>Xenocypridinae</taxon>
        <taxon>Xenocypridinae incertae sedis</taxon>
        <taxon>Anabarilius</taxon>
    </lineage>
</organism>
<keyword evidence="3" id="KW-1185">Reference proteome</keyword>
<name>A0A3N0XF05_ANAGA</name>
<dbReference type="OrthoDB" id="9950323at2759"/>
<sequence length="352" mass="36934">MVIGGSSLTAALVYAYKTINSDSARYNERIAQLEARPKRAVANVAPVTEAAAIVETAIAENTTIVEVTAAEPVVEVVDVEAEETPEHVDAAMEGGNPTVTVRRRVIMSDLLSTVKILAGSTAEIAAASVGDQRLVAAVKLAEENNSVEILNGLKVVDVKAEVSAEVPKEAEVEEAMIGRSNLKIVGEELEELSSALHAVEETTVEVADDHVQSEADSPVVAEVYVESPASSEEASVMEMESILELEESVSPVVVMSDDDTISGPAEVTSEAVKAVGQGIEEDIALSHEPADTETEHADLTAPPTDLDEALQGTTEAAEVVVEMMDAVEEAEPEKASDEAVESGNVTMTMAQA</sequence>
<reference evidence="2 3" key="1">
    <citation type="submission" date="2018-10" db="EMBL/GenBank/DDBJ databases">
        <title>Genome assembly for a Yunnan-Guizhou Plateau 3E fish, Anabarilius grahami (Regan), and its evolutionary and genetic applications.</title>
        <authorList>
            <person name="Jiang W."/>
        </authorList>
    </citation>
    <scope>NUCLEOTIDE SEQUENCE [LARGE SCALE GENOMIC DNA]</scope>
    <source>
        <strain evidence="2">AG-KIZ</strain>
        <tissue evidence="2">Muscle</tissue>
    </source>
</reference>
<gene>
    <name evidence="2" type="ORF">DPX16_14179</name>
</gene>
<comment type="caution">
    <text evidence="2">The sequence shown here is derived from an EMBL/GenBank/DDBJ whole genome shotgun (WGS) entry which is preliminary data.</text>
</comment>
<feature type="region of interest" description="Disordered" evidence="1">
    <location>
        <begin position="329"/>
        <end position="352"/>
    </location>
</feature>
<protein>
    <submittedName>
        <fullName evidence="2">Uncharacterized protein</fullName>
    </submittedName>
</protein>
<evidence type="ECO:0000313" key="2">
    <source>
        <dbReference type="EMBL" id="ROI15967.1"/>
    </source>
</evidence>
<proteinExistence type="predicted"/>